<dbReference type="InterPro" id="IPR038217">
    <property type="entry name" value="MRG_C_sf"/>
</dbReference>
<evidence type="ECO:0000256" key="5">
    <source>
        <dbReference type="ARBA" id="ARBA00023242"/>
    </source>
</evidence>
<evidence type="ECO:0000256" key="4">
    <source>
        <dbReference type="ARBA" id="ARBA00023163"/>
    </source>
</evidence>
<evidence type="ECO:0000259" key="8">
    <source>
        <dbReference type="Pfam" id="PF22732"/>
    </source>
</evidence>
<feature type="region of interest" description="Disordered" evidence="6">
    <location>
        <begin position="154"/>
        <end position="209"/>
    </location>
</feature>
<evidence type="ECO:0000256" key="1">
    <source>
        <dbReference type="ARBA" id="ARBA00004123"/>
    </source>
</evidence>
<accession>A0A7R8WMX5</accession>
<feature type="domain" description="MRG" evidence="7">
    <location>
        <begin position="199"/>
        <end position="315"/>
    </location>
</feature>
<dbReference type="GO" id="GO:0035267">
    <property type="term" value="C:NuA4 histone acetyltransferase complex"/>
    <property type="evidence" value="ECO:0007669"/>
    <property type="project" value="TreeGrafter"/>
</dbReference>
<dbReference type="AlphaFoldDB" id="A0A7R8WMX5"/>
<evidence type="ECO:0000259" key="7">
    <source>
        <dbReference type="Pfam" id="PF05712"/>
    </source>
</evidence>
<dbReference type="InterPro" id="IPR053820">
    <property type="entry name" value="MSL3_chromo-like"/>
</dbReference>
<evidence type="ECO:0000313" key="9">
    <source>
        <dbReference type="EMBL" id="CAD7231932.1"/>
    </source>
</evidence>
<reference evidence="9" key="1">
    <citation type="submission" date="2020-11" db="EMBL/GenBank/DDBJ databases">
        <authorList>
            <person name="Tran Van P."/>
        </authorList>
    </citation>
    <scope>NUCLEOTIDE SEQUENCE</scope>
</reference>
<evidence type="ECO:0000256" key="3">
    <source>
        <dbReference type="ARBA" id="ARBA00023015"/>
    </source>
</evidence>
<dbReference type="GO" id="GO:0006325">
    <property type="term" value="P:chromatin organization"/>
    <property type="evidence" value="ECO:0007669"/>
    <property type="project" value="UniProtKB-KW"/>
</dbReference>
<proteinExistence type="predicted"/>
<dbReference type="InterPro" id="IPR008676">
    <property type="entry name" value="MRG"/>
</dbReference>
<dbReference type="PANTHER" id="PTHR10880">
    <property type="entry name" value="MORTALITY FACTOR 4-LIKE PROTEIN"/>
    <property type="match status" value="1"/>
</dbReference>
<organism evidence="9">
    <name type="scientific">Cyprideis torosa</name>
    <dbReference type="NCBI Taxonomy" id="163714"/>
    <lineage>
        <taxon>Eukaryota</taxon>
        <taxon>Metazoa</taxon>
        <taxon>Ecdysozoa</taxon>
        <taxon>Arthropoda</taxon>
        <taxon>Crustacea</taxon>
        <taxon>Oligostraca</taxon>
        <taxon>Ostracoda</taxon>
        <taxon>Podocopa</taxon>
        <taxon>Podocopida</taxon>
        <taxon>Cytherocopina</taxon>
        <taxon>Cytheroidea</taxon>
        <taxon>Cytherideidae</taxon>
        <taxon>Cyprideis</taxon>
    </lineage>
</organism>
<dbReference type="PROSITE" id="PS51640">
    <property type="entry name" value="MRG"/>
    <property type="match status" value="1"/>
</dbReference>
<sequence>MIRTGLIIPSSCHPLLLSSPPLVIPSSCHPLLLSSPPLVIPSSCHPLLLSSPPLVTFPVPSPPLVIPSSCEKVLCFHGPLMYEAKCRKVELRDGKRWEFLIHFIGWKRKWDEWVTEERILKFNDDNLERQRRLTEHHRVHSRSGRKTLAKAIASPRMSPPLGSPSPGSTASGASSAGPSKRGPPTIGSPEAESPGVKRKKARTDPSIETEEEYLSKLEVKIRLPDELKRILVDDWAAIQQQGKLLSLPTKFTVETIFQEFLDAKAKMISGAKFETLKKTTAGIREYFNVMLASQLLYKPERDQYDKLTQKKRPQDQIQMPCGAVTDECLVKSDVEG</sequence>
<evidence type="ECO:0000256" key="2">
    <source>
        <dbReference type="ARBA" id="ARBA00022853"/>
    </source>
</evidence>
<keyword evidence="5" id="KW-0539">Nucleus</keyword>
<feature type="domain" description="MSL3 chromodomain-like" evidence="8">
    <location>
        <begin position="71"/>
        <end position="135"/>
    </location>
</feature>
<gene>
    <name evidence="9" type="ORF">CTOB1V02_LOCUS9775</name>
</gene>
<keyword evidence="3" id="KW-0805">Transcription regulation</keyword>
<dbReference type="InterPro" id="IPR016197">
    <property type="entry name" value="Chromo-like_dom_sf"/>
</dbReference>
<dbReference type="GO" id="GO:0005634">
    <property type="term" value="C:nucleus"/>
    <property type="evidence" value="ECO:0007669"/>
    <property type="project" value="UniProtKB-SubCell"/>
</dbReference>
<dbReference type="SUPFAM" id="SSF54160">
    <property type="entry name" value="Chromo domain-like"/>
    <property type="match status" value="1"/>
</dbReference>
<dbReference type="EMBL" id="OB664040">
    <property type="protein sequence ID" value="CAD7231932.1"/>
    <property type="molecule type" value="Genomic_DNA"/>
</dbReference>
<dbReference type="OrthoDB" id="124855at2759"/>
<evidence type="ECO:0000256" key="6">
    <source>
        <dbReference type="SAM" id="MobiDB-lite"/>
    </source>
</evidence>
<dbReference type="Pfam" id="PF05712">
    <property type="entry name" value="MRG"/>
    <property type="match status" value="1"/>
</dbReference>
<feature type="compositionally biased region" description="Low complexity" evidence="6">
    <location>
        <begin position="164"/>
        <end position="184"/>
    </location>
</feature>
<dbReference type="CDD" id="cd18983">
    <property type="entry name" value="CBD_MSL3_like"/>
    <property type="match status" value="1"/>
</dbReference>
<keyword evidence="4" id="KW-0804">Transcription</keyword>
<name>A0A7R8WMX5_9CRUS</name>
<dbReference type="Pfam" id="PF22732">
    <property type="entry name" value="MSL3_chromo-like"/>
    <property type="match status" value="1"/>
</dbReference>
<keyword evidence="2" id="KW-0156">Chromatin regulator</keyword>
<dbReference type="GO" id="GO:0006355">
    <property type="term" value="P:regulation of DNA-templated transcription"/>
    <property type="evidence" value="ECO:0007669"/>
    <property type="project" value="InterPro"/>
</dbReference>
<dbReference type="PANTHER" id="PTHR10880:SF48">
    <property type="entry name" value="MORTALITY FACTOR 4 LIKE 2"/>
    <property type="match status" value="1"/>
</dbReference>
<comment type="subcellular location">
    <subcellularLocation>
        <location evidence="1">Nucleus</location>
    </subcellularLocation>
</comment>
<protein>
    <submittedName>
        <fullName evidence="9">Uncharacterized protein</fullName>
    </submittedName>
</protein>
<dbReference type="Gene3D" id="2.30.30.140">
    <property type="match status" value="1"/>
</dbReference>
<dbReference type="InterPro" id="IPR026541">
    <property type="entry name" value="MRG_dom"/>
</dbReference>
<dbReference type="Gene3D" id="1.10.274.30">
    <property type="entry name" value="MRG domain"/>
    <property type="match status" value="1"/>
</dbReference>